<dbReference type="Pfam" id="PF12833">
    <property type="entry name" value="HTH_18"/>
    <property type="match status" value="1"/>
</dbReference>
<evidence type="ECO:0000259" key="4">
    <source>
        <dbReference type="PROSITE" id="PS01124"/>
    </source>
</evidence>
<dbReference type="PANTHER" id="PTHR46796">
    <property type="entry name" value="HTH-TYPE TRANSCRIPTIONAL ACTIVATOR RHAS-RELATED"/>
    <property type="match status" value="1"/>
</dbReference>
<keyword evidence="2" id="KW-0238">DNA-binding</keyword>
<keyword evidence="6" id="KW-1185">Reference proteome</keyword>
<dbReference type="PRINTS" id="PR00032">
    <property type="entry name" value="HTHARAC"/>
</dbReference>
<keyword evidence="1" id="KW-0805">Transcription regulation</keyword>
<sequence>MWWWTGTGAHPLGIRPSARYAAPDAGHDRRVDEMPDDEVRSEYTAIRDVPVARARDSWRTLTTAVQGSMSCDFGDRAEFRGALTRTHSRRYQLLRWGSSPIRYRRTGRHIRADGIDSCLLVVPSRGRVALGGDRSPVVLDAGTAALVRMDQPFEVTHSRDCELVVLTMTGHEIARHTGRSADGTPPIDLSTGLGAVVRAVLQSTLAQERLPADHFDAALERLGELTGMVIAGQTGPGHGRLGEIELAVRRYVREHADDPDLNAASAAAALGWSTRQVQLALQRAGTTARELIREERLVRARALLVGPAHRTMSVTEIAHRSGFRSAGTFSTAFRDMFGVSPRSVRGGG</sequence>
<dbReference type="Proteomes" id="UP000320693">
    <property type="component" value="Unassembled WGS sequence"/>
</dbReference>
<evidence type="ECO:0000256" key="3">
    <source>
        <dbReference type="ARBA" id="ARBA00023163"/>
    </source>
</evidence>
<dbReference type="InterPro" id="IPR050204">
    <property type="entry name" value="AraC_XylS_family_regulators"/>
</dbReference>
<comment type="caution">
    <text evidence="5">The sequence shown here is derived from an EMBL/GenBank/DDBJ whole genome shotgun (WGS) entry which is preliminary data.</text>
</comment>
<dbReference type="Gene3D" id="1.10.10.60">
    <property type="entry name" value="Homeodomain-like"/>
    <property type="match status" value="1"/>
</dbReference>
<protein>
    <recommendedName>
        <fullName evidence="4">HTH araC/xylS-type domain-containing protein</fullName>
    </recommendedName>
</protein>
<accession>A0ABQ0RRI6</accession>
<dbReference type="InterPro" id="IPR018062">
    <property type="entry name" value="HTH_AraC-typ_CS"/>
</dbReference>
<dbReference type="PROSITE" id="PS01124">
    <property type="entry name" value="HTH_ARAC_FAMILY_2"/>
    <property type="match status" value="1"/>
</dbReference>
<dbReference type="InterPro" id="IPR009057">
    <property type="entry name" value="Homeodomain-like_sf"/>
</dbReference>
<dbReference type="PANTHER" id="PTHR46796:SF6">
    <property type="entry name" value="ARAC SUBFAMILY"/>
    <property type="match status" value="1"/>
</dbReference>
<gene>
    <name evidence="5" type="ORF">PSA01_03110</name>
</gene>
<feature type="domain" description="HTH araC/xylS-type" evidence="4">
    <location>
        <begin position="246"/>
        <end position="347"/>
    </location>
</feature>
<evidence type="ECO:0000256" key="2">
    <source>
        <dbReference type="ARBA" id="ARBA00023125"/>
    </source>
</evidence>
<dbReference type="SMART" id="SM00342">
    <property type="entry name" value="HTH_ARAC"/>
    <property type="match status" value="1"/>
</dbReference>
<reference evidence="5 6" key="1">
    <citation type="submission" date="2019-06" db="EMBL/GenBank/DDBJ databases">
        <title>Whole genome shotgun sequence of Pseudonocardia saturnea NBRC 14499.</title>
        <authorList>
            <person name="Hosoyama A."/>
            <person name="Uohara A."/>
            <person name="Ohji S."/>
            <person name="Ichikawa N."/>
        </authorList>
    </citation>
    <scope>NUCLEOTIDE SEQUENCE [LARGE SCALE GENOMIC DNA]</scope>
    <source>
        <strain evidence="5 6">NBRC 14499</strain>
    </source>
</reference>
<dbReference type="InterPro" id="IPR018060">
    <property type="entry name" value="HTH_AraC"/>
</dbReference>
<organism evidence="5 6">
    <name type="scientific">Pseudonocardia saturnea</name>
    <dbReference type="NCBI Taxonomy" id="33909"/>
    <lineage>
        <taxon>Bacteria</taxon>
        <taxon>Bacillati</taxon>
        <taxon>Actinomycetota</taxon>
        <taxon>Actinomycetes</taxon>
        <taxon>Pseudonocardiales</taxon>
        <taxon>Pseudonocardiaceae</taxon>
        <taxon>Pseudonocardia</taxon>
    </lineage>
</organism>
<evidence type="ECO:0000313" key="5">
    <source>
        <dbReference type="EMBL" id="GEC23282.1"/>
    </source>
</evidence>
<dbReference type="InterPro" id="IPR020449">
    <property type="entry name" value="Tscrpt_reg_AraC-type_HTH"/>
</dbReference>
<dbReference type="InterPro" id="IPR035418">
    <property type="entry name" value="AraC-bd_2"/>
</dbReference>
<dbReference type="SUPFAM" id="SSF46689">
    <property type="entry name" value="Homeodomain-like"/>
    <property type="match status" value="1"/>
</dbReference>
<dbReference type="PROSITE" id="PS00041">
    <property type="entry name" value="HTH_ARAC_FAMILY_1"/>
    <property type="match status" value="1"/>
</dbReference>
<evidence type="ECO:0000313" key="6">
    <source>
        <dbReference type="Proteomes" id="UP000320693"/>
    </source>
</evidence>
<dbReference type="Pfam" id="PF14525">
    <property type="entry name" value="AraC_binding_2"/>
    <property type="match status" value="1"/>
</dbReference>
<evidence type="ECO:0000256" key="1">
    <source>
        <dbReference type="ARBA" id="ARBA00023015"/>
    </source>
</evidence>
<dbReference type="EMBL" id="BJNH01000004">
    <property type="protein sequence ID" value="GEC23282.1"/>
    <property type="molecule type" value="Genomic_DNA"/>
</dbReference>
<proteinExistence type="predicted"/>
<name>A0ABQ0RRI6_9PSEU</name>
<keyword evidence="3" id="KW-0804">Transcription</keyword>